<proteinExistence type="predicted"/>
<reference evidence="1 4" key="2">
    <citation type="submission" date="2018-10" db="EMBL/GenBank/DDBJ databases">
        <title>Sequencing the genomes of 1000 actinobacteria strains.</title>
        <authorList>
            <person name="Klenk H.-P."/>
        </authorList>
    </citation>
    <scope>NUCLEOTIDE SEQUENCE [LARGE SCALE GENOMIC DNA]</scope>
    <source>
        <strain evidence="1 4">DSM 45119</strain>
    </source>
</reference>
<accession>A0A1I5C3W8</accession>
<evidence type="ECO:0000313" key="2">
    <source>
        <dbReference type="EMBL" id="SFN81566.1"/>
    </source>
</evidence>
<evidence type="ECO:0000313" key="3">
    <source>
        <dbReference type="Proteomes" id="UP000199398"/>
    </source>
</evidence>
<protein>
    <submittedName>
        <fullName evidence="2">Uncharacterized protein</fullName>
    </submittedName>
</protein>
<reference evidence="2 3" key="1">
    <citation type="submission" date="2016-10" db="EMBL/GenBank/DDBJ databases">
        <authorList>
            <person name="de Groot N.N."/>
        </authorList>
    </citation>
    <scope>NUCLEOTIDE SEQUENCE [LARGE SCALE GENOMIC DNA]</scope>
    <source>
        <strain evidence="2 3">CPCC 201259</strain>
    </source>
</reference>
<keyword evidence="4" id="KW-1185">Reference proteome</keyword>
<evidence type="ECO:0000313" key="4">
    <source>
        <dbReference type="Proteomes" id="UP000270697"/>
    </source>
</evidence>
<name>A0A1I5C3W8_9PSEU</name>
<sequence>MRCVATESMTANARLGEWRIPGTLFLCSVVVNSGWSSLGEVPCCGQVGIGGVAEGEAQYGRLSECSART</sequence>
<organism evidence="2 3">
    <name type="scientific">Saccharopolyspora antimicrobica</name>
    <dbReference type="NCBI Taxonomy" id="455193"/>
    <lineage>
        <taxon>Bacteria</taxon>
        <taxon>Bacillati</taxon>
        <taxon>Actinomycetota</taxon>
        <taxon>Actinomycetes</taxon>
        <taxon>Pseudonocardiales</taxon>
        <taxon>Pseudonocardiaceae</taxon>
        <taxon>Saccharopolyspora</taxon>
    </lineage>
</organism>
<gene>
    <name evidence="1" type="ORF">ATL45_7428</name>
    <name evidence="2" type="ORF">SAMN05421805_10753</name>
</gene>
<evidence type="ECO:0000313" key="1">
    <source>
        <dbReference type="EMBL" id="RKT88982.1"/>
    </source>
</evidence>
<dbReference type="EMBL" id="RBXX01000002">
    <property type="protein sequence ID" value="RKT88982.1"/>
    <property type="molecule type" value="Genomic_DNA"/>
</dbReference>
<dbReference type="EMBL" id="FOUP01000007">
    <property type="protein sequence ID" value="SFN81566.1"/>
    <property type="molecule type" value="Genomic_DNA"/>
</dbReference>
<dbReference type="STRING" id="455193.SAMN05421805_10753"/>
<dbReference type="Proteomes" id="UP000199398">
    <property type="component" value="Unassembled WGS sequence"/>
</dbReference>
<dbReference type="Proteomes" id="UP000270697">
    <property type="component" value="Unassembled WGS sequence"/>
</dbReference>
<dbReference type="AlphaFoldDB" id="A0A1I5C3W8"/>